<accession>A0ABU3K961</accession>
<comment type="caution">
    <text evidence="2">The sequence shown here is derived from an EMBL/GenBank/DDBJ whole genome shotgun (WGS) entry which is preliminary data.</text>
</comment>
<keyword evidence="3" id="KW-1185">Reference proteome</keyword>
<keyword evidence="1" id="KW-0812">Transmembrane</keyword>
<evidence type="ECO:0000256" key="1">
    <source>
        <dbReference type="SAM" id="Phobius"/>
    </source>
</evidence>
<organism evidence="2 3">
    <name type="scientific">Candidatus Nitronereus thalassa</name>
    <dbReference type="NCBI Taxonomy" id="3020898"/>
    <lineage>
        <taxon>Bacteria</taxon>
        <taxon>Pseudomonadati</taxon>
        <taxon>Nitrospirota</taxon>
        <taxon>Nitrospiria</taxon>
        <taxon>Nitrospirales</taxon>
        <taxon>Nitrospiraceae</taxon>
        <taxon>Candidatus Nitronereus</taxon>
    </lineage>
</organism>
<reference evidence="2 3" key="1">
    <citation type="journal article" date="2023" name="ISME J.">
        <title>Cultivation and genomic characterization of novel and ubiquitous marine nitrite-oxidizing bacteria from the Nitrospirales.</title>
        <authorList>
            <person name="Mueller A.J."/>
            <person name="Daebeler A."/>
            <person name="Herbold C.W."/>
            <person name="Kirkegaard R.H."/>
            <person name="Daims H."/>
        </authorList>
    </citation>
    <scope>NUCLEOTIDE SEQUENCE [LARGE SCALE GENOMIC DNA]</scope>
    <source>
        <strain evidence="2 3">EB</strain>
    </source>
</reference>
<dbReference type="Proteomes" id="UP001250932">
    <property type="component" value="Unassembled WGS sequence"/>
</dbReference>
<dbReference type="EMBL" id="JAQOUE010000001">
    <property type="protein sequence ID" value="MDT7042950.1"/>
    <property type="molecule type" value="Genomic_DNA"/>
</dbReference>
<dbReference type="RefSeq" id="WP_313833423.1">
    <property type="nucleotide sequence ID" value="NZ_JAQOUE010000001.1"/>
</dbReference>
<keyword evidence="1" id="KW-1133">Transmembrane helix</keyword>
<evidence type="ECO:0000313" key="3">
    <source>
        <dbReference type="Proteomes" id="UP001250932"/>
    </source>
</evidence>
<keyword evidence="1" id="KW-0472">Membrane</keyword>
<proteinExistence type="predicted"/>
<protein>
    <submittedName>
        <fullName evidence="2">Uncharacterized protein</fullName>
    </submittedName>
</protein>
<name>A0ABU3K961_9BACT</name>
<gene>
    <name evidence="2" type="ORF">PPG34_11345</name>
</gene>
<evidence type="ECO:0000313" key="2">
    <source>
        <dbReference type="EMBL" id="MDT7042950.1"/>
    </source>
</evidence>
<feature type="transmembrane region" description="Helical" evidence="1">
    <location>
        <begin position="6"/>
        <end position="29"/>
    </location>
</feature>
<sequence length="170" mass="19143">MDELSLIIGVIVGALTIFVYLKGFLGWIAEKARNIFKPSDAIHNIPRKTLVLLPKSNPNTTWWHMGASGGEPAMQIVGHFTVTNISKFNVLPTLVKMKKPKILGHVMCRKMNENIYGSFMIPGGGTTDLSYDFWIFPPVQEKNEPFKADIAIVDQFGNEHWIKGVDFPYH</sequence>